<dbReference type="EMBL" id="JGZC01000004">
    <property type="protein sequence ID" value="KFI71078.1"/>
    <property type="molecule type" value="Genomic_DNA"/>
</dbReference>
<dbReference type="InterPro" id="IPR001647">
    <property type="entry name" value="HTH_TetR"/>
</dbReference>
<dbReference type="STRING" id="78345.BMERY_1262"/>
<comment type="caution">
    <text evidence="4">The sequence shown here is derived from an EMBL/GenBank/DDBJ whole genome shotgun (WGS) entry which is preliminary data.</text>
</comment>
<protein>
    <submittedName>
        <fullName evidence="4">Transcriptional regulator, TetR family</fullName>
    </submittedName>
</protein>
<evidence type="ECO:0000256" key="1">
    <source>
        <dbReference type="ARBA" id="ARBA00023125"/>
    </source>
</evidence>
<dbReference type="AlphaFoldDB" id="A0A087BJ78"/>
<reference evidence="4 5" key="1">
    <citation type="submission" date="2014-03" db="EMBL/GenBank/DDBJ databases">
        <title>Genomics of Bifidobacteria.</title>
        <authorList>
            <person name="Ventura M."/>
            <person name="Milani C."/>
            <person name="Lugli G.A."/>
        </authorList>
    </citation>
    <scope>NUCLEOTIDE SEQUENCE [LARGE SCALE GENOMIC DNA]</scope>
    <source>
        <strain evidence="4 5">LMG 11341</strain>
    </source>
</reference>
<dbReference type="Pfam" id="PF00440">
    <property type="entry name" value="TetR_N"/>
    <property type="match status" value="1"/>
</dbReference>
<dbReference type="SUPFAM" id="SSF46689">
    <property type="entry name" value="Homeodomain-like"/>
    <property type="match status" value="1"/>
</dbReference>
<evidence type="ECO:0000256" key="2">
    <source>
        <dbReference type="PROSITE-ProRule" id="PRU00335"/>
    </source>
</evidence>
<evidence type="ECO:0000259" key="3">
    <source>
        <dbReference type="PROSITE" id="PS50977"/>
    </source>
</evidence>
<dbReference type="PROSITE" id="PS50977">
    <property type="entry name" value="HTH_TETR_2"/>
    <property type="match status" value="1"/>
</dbReference>
<keyword evidence="5" id="KW-1185">Reference proteome</keyword>
<gene>
    <name evidence="4" type="ORF">BMERY_1262</name>
</gene>
<sequence>MPGTRLDAMVNVKNNARFLATDRHIEAAALRLMDRADGPQVSITAICKEAGINRSTFYEHFTGIEDMVDAMQEYLFADLRETFFDKRSDHSSYAPEETPLSQESFRIFLEHIREHRYFYRIALKIGRTLPLAFDAANRELYDKILIPHCAKIGFTDDNELEYFRIGLYSGISAILGRWVERDCAEDLDTITDIVVNSVPAIFLPTFARMRD</sequence>
<keyword evidence="1 2" id="KW-0238">DNA-binding</keyword>
<organism evidence="4 5">
    <name type="scientific">Bifidobacterium merycicum</name>
    <dbReference type="NCBI Taxonomy" id="78345"/>
    <lineage>
        <taxon>Bacteria</taxon>
        <taxon>Bacillati</taxon>
        <taxon>Actinomycetota</taxon>
        <taxon>Actinomycetes</taxon>
        <taxon>Bifidobacteriales</taxon>
        <taxon>Bifidobacteriaceae</taxon>
        <taxon>Bifidobacterium</taxon>
    </lineage>
</organism>
<dbReference type="InterPro" id="IPR050624">
    <property type="entry name" value="HTH-type_Tx_Regulator"/>
</dbReference>
<name>A0A087BJ78_9BIFI</name>
<dbReference type="eggNOG" id="COG1309">
    <property type="taxonomic scope" value="Bacteria"/>
</dbReference>
<proteinExistence type="predicted"/>
<dbReference type="InterPro" id="IPR009057">
    <property type="entry name" value="Homeodomain-like_sf"/>
</dbReference>
<dbReference type="Proteomes" id="UP000029060">
    <property type="component" value="Unassembled WGS sequence"/>
</dbReference>
<dbReference type="PANTHER" id="PTHR43479:SF11">
    <property type="entry name" value="ACREF_ENVCD OPERON REPRESSOR-RELATED"/>
    <property type="match status" value="1"/>
</dbReference>
<evidence type="ECO:0000313" key="5">
    <source>
        <dbReference type="Proteomes" id="UP000029060"/>
    </source>
</evidence>
<feature type="DNA-binding region" description="H-T-H motif" evidence="2">
    <location>
        <begin position="42"/>
        <end position="61"/>
    </location>
</feature>
<dbReference type="Gene3D" id="1.10.357.10">
    <property type="entry name" value="Tetracycline Repressor, domain 2"/>
    <property type="match status" value="1"/>
</dbReference>
<dbReference type="GO" id="GO:0003677">
    <property type="term" value="F:DNA binding"/>
    <property type="evidence" value="ECO:0007669"/>
    <property type="project" value="UniProtKB-UniRule"/>
</dbReference>
<feature type="domain" description="HTH tetR-type" evidence="3">
    <location>
        <begin position="19"/>
        <end position="79"/>
    </location>
</feature>
<dbReference type="PANTHER" id="PTHR43479">
    <property type="entry name" value="ACREF/ENVCD OPERON REPRESSOR-RELATED"/>
    <property type="match status" value="1"/>
</dbReference>
<dbReference type="RefSeq" id="WP_081888394.1">
    <property type="nucleotide sequence ID" value="NZ_JAXJQO010000053.1"/>
</dbReference>
<accession>A0A087BJ78</accession>
<evidence type="ECO:0000313" key="4">
    <source>
        <dbReference type="EMBL" id="KFI71078.1"/>
    </source>
</evidence>